<sequence length="167" mass="18231">MTTAAAGTADARDSTGNVSDARVSANDAAEVLDVLARYGQLIDNRDWAHLRKVFTTNFSFGTGPNAVRGDEALARVINTVKPYHPHYTTDTALHRVDASTIKSWSKFLLVRTDGTTASGDYIDTFVRTADGWRIKVRDFSRGTRPPSDPGGASTRTFTSTYWRAPSS</sequence>
<dbReference type="Pfam" id="PF13577">
    <property type="entry name" value="SnoaL_4"/>
    <property type="match status" value="1"/>
</dbReference>
<proteinExistence type="predicted"/>
<comment type="caution">
    <text evidence="3">The sequence shown here is derived from an EMBL/GenBank/DDBJ whole genome shotgun (WGS) entry which is preliminary data.</text>
</comment>
<keyword evidence="3" id="KW-0223">Dioxygenase</keyword>
<organism evidence="3 4">
    <name type="scientific">Pseudoclavibacter helvolus</name>
    <dbReference type="NCBI Taxonomy" id="255205"/>
    <lineage>
        <taxon>Bacteria</taxon>
        <taxon>Bacillati</taxon>
        <taxon>Actinomycetota</taxon>
        <taxon>Actinomycetes</taxon>
        <taxon>Micrococcales</taxon>
        <taxon>Microbacteriaceae</taxon>
        <taxon>Pseudoclavibacter</taxon>
    </lineage>
</organism>
<evidence type="ECO:0000313" key="3">
    <source>
        <dbReference type="EMBL" id="MBB2958292.1"/>
    </source>
</evidence>
<dbReference type="CDD" id="cd00531">
    <property type="entry name" value="NTF2_like"/>
    <property type="match status" value="1"/>
</dbReference>
<dbReference type="AlphaFoldDB" id="A0A7W4YFG9"/>
<dbReference type="Gene3D" id="3.10.450.50">
    <property type="match status" value="1"/>
</dbReference>
<reference evidence="3 4" key="1">
    <citation type="submission" date="2020-08" db="EMBL/GenBank/DDBJ databases">
        <title>Sequencing the genomes of 1000 actinobacteria strains.</title>
        <authorList>
            <person name="Klenk H.-P."/>
        </authorList>
    </citation>
    <scope>NUCLEOTIDE SEQUENCE [LARGE SCALE GENOMIC DNA]</scope>
    <source>
        <strain evidence="3 4">DSM 20419</strain>
    </source>
</reference>
<evidence type="ECO:0000256" key="1">
    <source>
        <dbReference type="SAM" id="MobiDB-lite"/>
    </source>
</evidence>
<feature type="domain" description="SnoaL-like" evidence="2">
    <location>
        <begin position="25"/>
        <end position="137"/>
    </location>
</feature>
<gene>
    <name evidence="3" type="ORF">FHX72_002437</name>
</gene>
<evidence type="ECO:0000259" key="2">
    <source>
        <dbReference type="Pfam" id="PF13577"/>
    </source>
</evidence>
<dbReference type="EMBL" id="JACHWJ010000003">
    <property type="protein sequence ID" value="MBB2958292.1"/>
    <property type="molecule type" value="Genomic_DNA"/>
</dbReference>
<dbReference type="RefSeq" id="WP_183625271.1">
    <property type="nucleotide sequence ID" value="NZ_JACHWJ010000003.1"/>
</dbReference>
<dbReference type="GO" id="GO:0051213">
    <property type="term" value="F:dioxygenase activity"/>
    <property type="evidence" value="ECO:0007669"/>
    <property type="project" value="UniProtKB-KW"/>
</dbReference>
<dbReference type="InterPro" id="IPR037401">
    <property type="entry name" value="SnoaL-like"/>
</dbReference>
<feature type="region of interest" description="Disordered" evidence="1">
    <location>
        <begin position="1"/>
        <end position="22"/>
    </location>
</feature>
<evidence type="ECO:0000313" key="4">
    <source>
        <dbReference type="Proteomes" id="UP000545286"/>
    </source>
</evidence>
<keyword evidence="3" id="KW-0560">Oxidoreductase</keyword>
<accession>A0A7W4YFG9</accession>
<dbReference type="InterPro" id="IPR032710">
    <property type="entry name" value="NTF2-like_dom_sf"/>
</dbReference>
<feature type="region of interest" description="Disordered" evidence="1">
    <location>
        <begin position="139"/>
        <end position="158"/>
    </location>
</feature>
<keyword evidence="4" id="KW-1185">Reference proteome</keyword>
<name>A0A7W4YFG9_9MICO</name>
<protein>
    <submittedName>
        <fullName evidence="3">3-phenylpropionate/cinnamic acid dioxygenase small subunit</fullName>
    </submittedName>
</protein>
<dbReference type="Proteomes" id="UP000545286">
    <property type="component" value="Unassembled WGS sequence"/>
</dbReference>
<dbReference type="SUPFAM" id="SSF54427">
    <property type="entry name" value="NTF2-like"/>
    <property type="match status" value="1"/>
</dbReference>